<evidence type="ECO:0000256" key="3">
    <source>
        <dbReference type="ARBA" id="ARBA00018074"/>
    </source>
</evidence>
<evidence type="ECO:0000256" key="1">
    <source>
        <dbReference type="ARBA" id="ARBA00004511"/>
    </source>
</evidence>
<evidence type="ECO:0000256" key="5">
    <source>
        <dbReference type="ARBA" id="ARBA00022692"/>
    </source>
</evidence>
<feature type="transmembrane region" description="Helical" evidence="10">
    <location>
        <begin position="66"/>
        <end position="85"/>
    </location>
</feature>
<dbReference type="InterPro" id="IPR007241">
    <property type="entry name" value="Autophagy-rel_prot_9"/>
</dbReference>
<evidence type="ECO:0000256" key="8">
    <source>
        <dbReference type="ARBA" id="ARBA00023055"/>
    </source>
</evidence>
<accession>A0AAV1AEG4</accession>
<dbReference type="GO" id="GO:0000422">
    <property type="term" value="P:autophagy of mitochondrion"/>
    <property type="evidence" value="ECO:0007669"/>
    <property type="project" value="TreeGrafter"/>
</dbReference>
<protein>
    <recommendedName>
        <fullName evidence="3 10">Autophagy-related protein 9</fullName>
    </recommendedName>
</protein>
<keyword evidence="5 10" id="KW-0812">Transmembrane</keyword>
<gene>
    <name evidence="12" type="ORF">VFH_IV066800</name>
</gene>
<dbReference type="GO" id="GO:0006869">
    <property type="term" value="P:lipid transport"/>
    <property type="evidence" value="ECO:0007669"/>
    <property type="project" value="UniProtKB-KW"/>
</dbReference>
<dbReference type="GO" id="GO:0034045">
    <property type="term" value="C:phagophore assembly site membrane"/>
    <property type="evidence" value="ECO:0007669"/>
    <property type="project" value="UniProtKB-SubCell"/>
</dbReference>
<comment type="subcellular location">
    <subcellularLocation>
        <location evidence="1 10">Preautophagosomal structure membrane</location>
        <topology evidence="1 10">Multi-pass membrane protein</topology>
    </subcellularLocation>
</comment>
<dbReference type="Proteomes" id="UP001157006">
    <property type="component" value="Chromosome 4"/>
</dbReference>
<feature type="compositionally biased region" description="Polar residues" evidence="11">
    <location>
        <begin position="225"/>
        <end position="245"/>
    </location>
</feature>
<dbReference type="GO" id="GO:0034497">
    <property type="term" value="P:protein localization to phagophore assembly site"/>
    <property type="evidence" value="ECO:0007669"/>
    <property type="project" value="TreeGrafter"/>
</dbReference>
<organism evidence="12 13">
    <name type="scientific">Vicia faba</name>
    <name type="common">Broad bean</name>
    <name type="synonym">Faba vulgaris</name>
    <dbReference type="NCBI Taxonomy" id="3906"/>
    <lineage>
        <taxon>Eukaryota</taxon>
        <taxon>Viridiplantae</taxon>
        <taxon>Streptophyta</taxon>
        <taxon>Embryophyta</taxon>
        <taxon>Tracheophyta</taxon>
        <taxon>Spermatophyta</taxon>
        <taxon>Magnoliopsida</taxon>
        <taxon>eudicotyledons</taxon>
        <taxon>Gunneridae</taxon>
        <taxon>Pentapetalae</taxon>
        <taxon>rosids</taxon>
        <taxon>fabids</taxon>
        <taxon>Fabales</taxon>
        <taxon>Fabaceae</taxon>
        <taxon>Papilionoideae</taxon>
        <taxon>50 kb inversion clade</taxon>
        <taxon>NPAAA clade</taxon>
        <taxon>Hologalegina</taxon>
        <taxon>IRL clade</taxon>
        <taxon>Fabeae</taxon>
        <taxon>Vicia</taxon>
    </lineage>
</organism>
<feature type="transmembrane region" description="Helical" evidence="10">
    <location>
        <begin position="100"/>
        <end position="123"/>
    </location>
</feature>
<comment type="caution">
    <text evidence="10">Lacks conserved residue(s) required for the propagation of feature annotation.</text>
</comment>
<evidence type="ECO:0000256" key="9">
    <source>
        <dbReference type="ARBA" id="ARBA00023136"/>
    </source>
</evidence>
<evidence type="ECO:0000313" key="13">
    <source>
        <dbReference type="Proteomes" id="UP001157006"/>
    </source>
</evidence>
<evidence type="ECO:0000256" key="2">
    <source>
        <dbReference type="ARBA" id="ARBA00006185"/>
    </source>
</evidence>
<keyword evidence="8 10" id="KW-0445">Lipid transport</keyword>
<keyword evidence="4 10" id="KW-0813">Transport</keyword>
<dbReference type="PANTHER" id="PTHR13038:SF10">
    <property type="entry name" value="AUTOPHAGY-RELATED PROTEIN 9"/>
    <property type="match status" value="1"/>
</dbReference>
<dbReference type="PANTHER" id="PTHR13038">
    <property type="entry name" value="APG9 AUTOPHAGY 9"/>
    <property type="match status" value="1"/>
</dbReference>
<evidence type="ECO:0000256" key="4">
    <source>
        <dbReference type="ARBA" id="ARBA00022448"/>
    </source>
</evidence>
<dbReference type="Pfam" id="PF04109">
    <property type="entry name" value="ATG9"/>
    <property type="match status" value="1"/>
</dbReference>
<keyword evidence="9 10" id="KW-0472">Membrane</keyword>
<comment type="function">
    <text evidence="10">Phospholipid scramblase involved in autophagy. Cycles between the preautophagosomal structure/phagophore assembly site (PAS) and the cytoplasmic vesicle pool and supplies membrane for the growing autophagosome. Lipid scramblase activity plays a key role in preautophagosomal structure/phagophore assembly by distributing the phospholipids that arrive through ATG2 from the cytoplasmic to the luminal leaflet of the bilayer, thereby driving autophagosomal membrane expansion.</text>
</comment>
<name>A0AAV1AEG4_VICFA</name>
<evidence type="ECO:0000256" key="7">
    <source>
        <dbReference type="ARBA" id="ARBA00023006"/>
    </source>
</evidence>
<keyword evidence="6 10" id="KW-1133">Transmembrane helix</keyword>
<evidence type="ECO:0000256" key="11">
    <source>
        <dbReference type="SAM" id="MobiDB-lite"/>
    </source>
</evidence>
<dbReference type="EMBL" id="OX451739">
    <property type="protein sequence ID" value="CAI8608063.1"/>
    <property type="molecule type" value="Genomic_DNA"/>
</dbReference>
<dbReference type="GO" id="GO:0061709">
    <property type="term" value="P:reticulophagy"/>
    <property type="evidence" value="ECO:0007669"/>
    <property type="project" value="TreeGrafter"/>
</dbReference>
<sequence>MSQMMSSTRLLQGSTSECVWKAMSSLEHFRLRIDFVLRLFSTKSRSTLTKPQHHHIHNLKQFPSPITSVIVKFIIAAVLIIIAFLEESLLEGHIFGRNLLWYAAVFGTITAISRVAIVNELLVIDPGGGMSMLVQLTHYVPKRWRGKQSTETVRTEFETLFQYTGMMLLEEMASNFLTPYLLLFVVPKRVDDILQFIADFTVHVESVGHVCSFSVFDFQKHGNSSYGSSSHPPAHTGTTPSQHRSTFPHPSR</sequence>
<keyword evidence="13" id="KW-1185">Reference proteome</keyword>
<proteinExistence type="inferred from homology"/>
<keyword evidence="7 10" id="KW-0072">Autophagy</keyword>
<evidence type="ECO:0000256" key="6">
    <source>
        <dbReference type="ARBA" id="ARBA00022989"/>
    </source>
</evidence>
<comment type="similarity">
    <text evidence="2 10">Belongs to the ATG9 family.</text>
</comment>
<dbReference type="GO" id="GO:0005776">
    <property type="term" value="C:autophagosome"/>
    <property type="evidence" value="ECO:0007669"/>
    <property type="project" value="TreeGrafter"/>
</dbReference>
<evidence type="ECO:0000256" key="10">
    <source>
        <dbReference type="RuleBase" id="RU364027"/>
    </source>
</evidence>
<dbReference type="GO" id="GO:0034727">
    <property type="term" value="P:piecemeal microautophagy of the nucleus"/>
    <property type="evidence" value="ECO:0007669"/>
    <property type="project" value="TreeGrafter"/>
</dbReference>
<dbReference type="AlphaFoldDB" id="A0AAV1AEG4"/>
<feature type="region of interest" description="Disordered" evidence="11">
    <location>
        <begin position="225"/>
        <end position="252"/>
    </location>
</feature>
<evidence type="ECO:0000313" key="12">
    <source>
        <dbReference type="EMBL" id="CAI8608063.1"/>
    </source>
</evidence>
<reference evidence="12 13" key="1">
    <citation type="submission" date="2023-01" db="EMBL/GenBank/DDBJ databases">
        <authorList>
            <person name="Kreplak J."/>
        </authorList>
    </citation>
    <scope>NUCLEOTIDE SEQUENCE [LARGE SCALE GENOMIC DNA]</scope>
</reference>